<evidence type="ECO:0008006" key="2">
    <source>
        <dbReference type="Google" id="ProtNLM"/>
    </source>
</evidence>
<reference evidence="1" key="1">
    <citation type="submission" date="2019-11" db="EMBL/GenBank/DDBJ databases">
        <authorList>
            <person name="Feng L."/>
        </authorList>
    </citation>
    <scope>NUCLEOTIDE SEQUENCE</scope>
    <source>
        <strain evidence="1">BintestinalisLFYP9</strain>
    </source>
</reference>
<protein>
    <recommendedName>
        <fullName evidence="2">DUF5017 domain-containing protein</fullName>
    </recommendedName>
</protein>
<sequence length="440" mass="49761">MNKKMIFSLFAILLLLVGCDYNDKYFDGYDDTLVTDVIQYEGDFTGKYPAEGYFTDRGALQNELNSMLKKIYPYCDKGSMAKVNVLFGDITVDYEPVTADVSYELTTEDYDAMGTDAGQPGKYNNFDSSMDVDAYLKIFCSEKYASLAEGKIISITYKYYASGTTSSLVKTYKKGVNDWEEFSSFTPDKKYELTNEDYDAMGTESGTPGKYNNFDSNMDVDFYLTTFLKQKLAYAKSGTTCEVTYKYYANKITTDEKALYKYDGNAWAAYDPFAENLAVSTKIAELSFDGSTWTLLRLLGGNYVITFAAEDYQTLVNWVAENKPAFMSSQNPTTEEYYFGSSGKYGNINNKYGTWKAYYNIDGYLDGKTDEETQEIMDERLAFGISEILLPSWITEPDPGLSYIVVYKIYSGRGDGNYAMSFMYNEETGKYEKTAGPVAR</sequence>
<name>A0A6N2RN29_9BACE</name>
<evidence type="ECO:0000313" key="1">
    <source>
        <dbReference type="EMBL" id="VYS81591.1"/>
    </source>
</evidence>
<gene>
    <name evidence="1" type="ORF">BILFYP9_00684</name>
</gene>
<dbReference type="RefSeq" id="WP_138292575.1">
    <property type="nucleotide sequence ID" value="NZ_BAABZC010000001.1"/>
</dbReference>
<dbReference type="PROSITE" id="PS51257">
    <property type="entry name" value="PROKAR_LIPOPROTEIN"/>
    <property type="match status" value="1"/>
</dbReference>
<proteinExistence type="predicted"/>
<accession>A0A6N2RN29</accession>
<dbReference type="EMBL" id="CACRSU010000009">
    <property type="protein sequence ID" value="VYS81591.1"/>
    <property type="molecule type" value="Genomic_DNA"/>
</dbReference>
<dbReference type="AlphaFoldDB" id="A0A6N2RN29"/>
<organism evidence="1">
    <name type="scientific">Bacteroides intestinalis</name>
    <dbReference type="NCBI Taxonomy" id="329854"/>
    <lineage>
        <taxon>Bacteria</taxon>
        <taxon>Pseudomonadati</taxon>
        <taxon>Bacteroidota</taxon>
        <taxon>Bacteroidia</taxon>
        <taxon>Bacteroidales</taxon>
        <taxon>Bacteroidaceae</taxon>
        <taxon>Bacteroides</taxon>
    </lineage>
</organism>